<dbReference type="RefSeq" id="WP_179912818.1">
    <property type="nucleotide sequence ID" value="NZ_JACBYE010000009.1"/>
</dbReference>
<dbReference type="SMART" id="SM00466">
    <property type="entry name" value="SRA"/>
    <property type="match status" value="1"/>
</dbReference>
<dbReference type="Pfam" id="PF13391">
    <property type="entry name" value="HNH_2"/>
    <property type="match status" value="1"/>
</dbReference>
<organism evidence="3 4">
    <name type="scientific">Sanguibacter inulinus</name>
    <dbReference type="NCBI Taxonomy" id="60922"/>
    <lineage>
        <taxon>Bacteria</taxon>
        <taxon>Bacillati</taxon>
        <taxon>Actinomycetota</taxon>
        <taxon>Actinomycetes</taxon>
        <taxon>Micrococcales</taxon>
        <taxon>Sanguibacteraceae</taxon>
        <taxon>Sanguibacter</taxon>
    </lineage>
</organism>
<evidence type="ECO:0000256" key="1">
    <source>
        <dbReference type="SAM" id="MobiDB-lite"/>
    </source>
</evidence>
<evidence type="ECO:0000259" key="2">
    <source>
        <dbReference type="PROSITE" id="PS51015"/>
    </source>
</evidence>
<dbReference type="Gene3D" id="2.30.280.10">
    <property type="entry name" value="SRA-YDG"/>
    <property type="match status" value="1"/>
</dbReference>
<feature type="domain" description="YDG" evidence="2">
    <location>
        <begin position="8"/>
        <end position="149"/>
    </location>
</feature>
<keyword evidence="3" id="KW-0540">Nuclease</keyword>
<keyword evidence="4" id="KW-1185">Reference proteome</keyword>
<dbReference type="GO" id="GO:0004519">
    <property type="term" value="F:endonuclease activity"/>
    <property type="evidence" value="ECO:0007669"/>
    <property type="project" value="UniProtKB-KW"/>
</dbReference>
<dbReference type="GO" id="GO:0044027">
    <property type="term" value="P:negative regulation of gene expression via chromosomal CpG island methylation"/>
    <property type="evidence" value="ECO:0007669"/>
    <property type="project" value="TreeGrafter"/>
</dbReference>
<keyword evidence="3" id="KW-0378">Hydrolase</keyword>
<comment type="caution">
    <text evidence="3">The sequence shown here is derived from an EMBL/GenBank/DDBJ whole genome shotgun (WGS) entry which is preliminary data.</text>
</comment>
<gene>
    <name evidence="3" type="ORF">HZZ10_06020</name>
</gene>
<keyword evidence="3" id="KW-0255">Endonuclease</keyword>
<dbReference type="InterPro" id="IPR003105">
    <property type="entry name" value="SRA_YDG"/>
</dbReference>
<dbReference type="InterPro" id="IPR003615">
    <property type="entry name" value="HNH_nuc"/>
</dbReference>
<dbReference type="GO" id="GO:0016567">
    <property type="term" value="P:protein ubiquitination"/>
    <property type="evidence" value="ECO:0007669"/>
    <property type="project" value="TreeGrafter"/>
</dbReference>
<protein>
    <submittedName>
        <fullName evidence="3">HNH endonuclease</fullName>
    </submittedName>
</protein>
<dbReference type="AlphaFoldDB" id="A0A853ER54"/>
<dbReference type="EMBL" id="JACBYE010000009">
    <property type="protein sequence ID" value="NYS93085.1"/>
    <property type="molecule type" value="Genomic_DNA"/>
</dbReference>
<evidence type="ECO:0000313" key="4">
    <source>
        <dbReference type="Proteomes" id="UP000561011"/>
    </source>
</evidence>
<reference evidence="3 4" key="1">
    <citation type="submission" date="2020-07" db="EMBL/GenBank/DDBJ databases">
        <title>MOT database genomes.</title>
        <authorList>
            <person name="Joseph S."/>
            <person name="Aduse-Opoku J."/>
            <person name="Hashim A."/>
            <person name="Wade W."/>
            <person name="Curtis M."/>
        </authorList>
    </citation>
    <scope>NUCLEOTIDE SEQUENCE [LARGE SCALE GENOMIC DNA]</scope>
    <source>
        <strain evidence="3 4">DSM 100099</strain>
    </source>
</reference>
<dbReference type="InterPro" id="IPR036987">
    <property type="entry name" value="SRA-YDG_sf"/>
</dbReference>
<feature type="compositionally biased region" description="Polar residues" evidence="1">
    <location>
        <begin position="156"/>
        <end position="166"/>
    </location>
</feature>
<dbReference type="PANTHER" id="PTHR14140:SF27">
    <property type="entry name" value="OS04G0289800 PROTEIN"/>
    <property type="match status" value="1"/>
</dbReference>
<evidence type="ECO:0000313" key="3">
    <source>
        <dbReference type="EMBL" id="NYS93085.1"/>
    </source>
</evidence>
<feature type="region of interest" description="Disordered" evidence="1">
    <location>
        <begin position="153"/>
        <end position="173"/>
    </location>
</feature>
<accession>A0A853ER54</accession>
<sequence length="296" mass="31573">MAQDSVFGEIPGNPPGTTYADREAVKRAGLQRHLQGGISGHPAQGADAIIVSGGYVDDRDYGDRIIYTGQGGRATATKPAKDQELSGNNLALAISGQTGLPVRVIRGAGGDAAFSPKAGYRYDGLFVVVQQWSEIGVEGKLVQRYVLEASDGGASWETSGATSSTRPVGRAAPSRSSSVVQRIVRNSVITQWVKDLYSGTCQICRTQLQTPVGFYSEGAHIRALGAPHDGPDTVDNVLCLCPNDHVLFDKGALYIADEQVFRAADDSLVGDLLVSKDHGIDWSHAAYHREHFARAH</sequence>
<dbReference type="InterPro" id="IPR045134">
    <property type="entry name" value="UHRF1/2-like"/>
</dbReference>
<dbReference type="PROSITE" id="PS51015">
    <property type="entry name" value="YDG"/>
    <property type="match status" value="1"/>
</dbReference>
<dbReference type="SUPFAM" id="SSF88697">
    <property type="entry name" value="PUA domain-like"/>
    <property type="match status" value="1"/>
</dbReference>
<dbReference type="Pfam" id="PF02182">
    <property type="entry name" value="SAD_SRA"/>
    <property type="match status" value="1"/>
</dbReference>
<proteinExistence type="predicted"/>
<dbReference type="GO" id="GO:0061630">
    <property type="term" value="F:ubiquitin protein ligase activity"/>
    <property type="evidence" value="ECO:0007669"/>
    <property type="project" value="TreeGrafter"/>
</dbReference>
<dbReference type="PANTHER" id="PTHR14140">
    <property type="entry name" value="E3 UBIQUITIN-PROTEIN LIGASE UHRF-RELATED"/>
    <property type="match status" value="1"/>
</dbReference>
<dbReference type="Proteomes" id="UP000561011">
    <property type="component" value="Unassembled WGS sequence"/>
</dbReference>
<name>A0A853ER54_9MICO</name>
<dbReference type="InterPro" id="IPR015947">
    <property type="entry name" value="PUA-like_sf"/>
</dbReference>